<dbReference type="EMBL" id="JABANP010000250">
    <property type="protein sequence ID" value="KAF4685759.1"/>
    <property type="molecule type" value="Genomic_DNA"/>
</dbReference>
<evidence type="ECO:0000313" key="2">
    <source>
        <dbReference type="Proteomes" id="UP000541610"/>
    </source>
</evidence>
<dbReference type="AlphaFoldDB" id="A0A7J6NPF1"/>
<reference evidence="1 2" key="1">
    <citation type="submission" date="2020-04" db="EMBL/GenBank/DDBJ databases">
        <title>Perkinsus olseni comparative genomics.</title>
        <authorList>
            <person name="Bogema D.R."/>
        </authorList>
    </citation>
    <scope>NUCLEOTIDE SEQUENCE [LARGE SCALE GENOMIC DNA]</scope>
    <source>
        <strain evidence="1">00978-12</strain>
    </source>
</reference>
<name>A0A7J6NPF1_PEROL</name>
<sequence length="169" mass="19044">MSFKVEVSHFEHSGAKRFTQYPKVFFERSIFRASEIARPHGATVQYPKSLIMKWAAAVGLVVVVATSVVDEKLNLKPSGRKGDLPKDKFVKRESKSTGWMRMERVPLESSECFELRDYAISDEKVFDWASRMASYRFSAGPKLVDIYSPSESGVEVAIGGEMVKLERVG</sequence>
<evidence type="ECO:0000313" key="1">
    <source>
        <dbReference type="EMBL" id="KAF4685759.1"/>
    </source>
</evidence>
<gene>
    <name evidence="1" type="ORF">FOZ60_006168</name>
</gene>
<dbReference type="Proteomes" id="UP000541610">
    <property type="component" value="Unassembled WGS sequence"/>
</dbReference>
<comment type="caution">
    <text evidence="1">The sequence shown here is derived from an EMBL/GenBank/DDBJ whole genome shotgun (WGS) entry which is preliminary data.</text>
</comment>
<proteinExistence type="predicted"/>
<accession>A0A7J6NPF1</accession>
<protein>
    <submittedName>
        <fullName evidence="1">Uncharacterized protein</fullName>
    </submittedName>
</protein>
<organism evidence="1 2">
    <name type="scientific">Perkinsus olseni</name>
    <name type="common">Perkinsus atlanticus</name>
    <dbReference type="NCBI Taxonomy" id="32597"/>
    <lineage>
        <taxon>Eukaryota</taxon>
        <taxon>Sar</taxon>
        <taxon>Alveolata</taxon>
        <taxon>Perkinsozoa</taxon>
        <taxon>Perkinsea</taxon>
        <taxon>Perkinsida</taxon>
        <taxon>Perkinsidae</taxon>
        <taxon>Perkinsus</taxon>
    </lineage>
</organism>